<protein>
    <submittedName>
        <fullName evidence="2">Uncharacterized protein</fullName>
    </submittedName>
</protein>
<geneLocation type="plasmid" evidence="2">
    <name>plasmid1</name>
</geneLocation>
<dbReference type="EMBL" id="AP018204">
    <property type="protein sequence ID" value="BAY59331.1"/>
    <property type="molecule type" value="Genomic_DNA"/>
</dbReference>
<gene>
    <name evidence="2" type="ORF">NIES2135_62080</name>
</gene>
<reference evidence="2 3" key="1">
    <citation type="submission" date="2017-06" db="EMBL/GenBank/DDBJ databases">
        <title>Genome sequencing of cyanobaciteial culture collection at National Institute for Environmental Studies (NIES).</title>
        <authorList>
            <person name="Hirose Y."/>
            <person name="Shimura Y."/>
            <person name="Fujisawa T."/>
            <person name="Nakamura Y."/>
            <person name="Kawachi M."/>
        </authorList>
    </citation>
    <scope>NUCLEOTIDE SEQUENCE [LARGE SCALE GENOMIC DNA]</scope>
    <source>
        <strain evidence="2 3">NIES-2135</strain>
        <plasmid evidence="3">Plasmid Plasmid1 dna</plasmid>
    </source>
</reference>
<evidence type="ECO:0000256" key="1">
    <source>
        <dbReference type="SAM" id="MobiDB-lite"/>
    </source>
</evidence>
<name>A0A1Z4JRE2_LEPBY</name>
<sequence length="764" mass="85134">MSTFEDKLATGNPNQPATDRVLDEVAKRRGVSRDDLSNLRIEYGSRGRVVYGNTVRGDRTGSHSLIDDTIANIILAAFNNSPDTNVVNHPGNPSILIKLGDEVLLREEKSGATSVNLLYQPEREFEPAIQQWMTTLSPSTPEFQASRVINQIALAMNTDPQVLANEIEIRKVGEVVYGSGGETNHIDSYYAKQLLSLLQQDVSATPARSVGTLRPDYQIFRGDVLLLETQWSLSGGEEVLINQTGLQQSISSILEVDRSAPSDHNWAIRAITELEQKTLSTKQTEGTRHTISILRDTRVRLSELEHQDRAVDAQELQEIVSEITAGADVELDRLNDYLATNQNEHGIPLSTDQICQIADDLQSINLAKESLAADIDAILDQRSQSTVQASHPRSEPTISEVVESAKTLVNPLNEQPSKLHRFEVAGYTISLSPEGETDRLTIKYGDRVLVEAIGAQILSEPDTPQAAQEIQGWTRDAAGVFQLETRIKQEPVPKEPLGVNVPALEVTQAELERMPENSPKRFVQSFVQSLQTQVQSIQSQIAPLKTVQTWLQAGKNWFATRWQDAQNYRAAQAAHQLFVRGYVRTGEDRYRHNGFAVTHTGNNDFRVNNPEGELILRFRIDAASQAIHVTEVAAGRINSELISTLKAVQPLEVVRGGDVAERLHYVNSLKFAAIAERSLQLQANSVFDGNYYRIERNDDTLTVTAQHPRPELDQSRILLTVRKGQIVHSALSQHDFERLDITPQHNPQRQSSQSTRQRQQVEVG</sequence>
<evidence type="ECO:0000313" key="2">
    <source>
        <dbReference type="EMBL" id="BAY59331.1"/>
    </source>
</evidence>
<dbReference type="AlphaFoldDB" id="A0A1Z4JRE2"/>
<feature type="compositionally biased region" description="Low complexity" evidence="1">
    <location>
        <begin position="748"/>
        <end position="764"/>
    </location>
</feature>
<keyword evidence="2" id="KW-0614">Plasmid</keyword>
<evidence type="ECO:0000313" key="3">
    <source>
        <dbReference type="Proteomes" id="UP000217895"/>
    </source>
</evidence>
<organism evidence="2 3">
    <name type="scientific">Leptolyngbya boryana NIES-2135</name>
    <dbReference type="NCBI Taxonomy" id="1973484"/>
    <lineage>
        <taxon>Bacteria</taxon>
        <taxon>Bacillati</taxon>
        <taxon>Cyanobacteriota</taxon>
        <taxon>Cyanophyceae</taxon>
        <taxon>Leptolyngbyales</taxon>
        <taxon>Leptolyngbyaceae</taxon>
        <taxon>Leptolyngbya group</taxon>
        <taxon>Leptolyngbya</taxon>
    </lineage>
</organism>
<proteinExistence type="predicted"/>
<feature type="region of interest" description="Disordered" evidence="1">
    <location>
        <begin position="743"/>
        <end position="764"/>
    </location>
</feature>
<dbReference type="Proteomes" id="UP000217895">
    <property type="component" value="Plasmid Plasmid1 dna"/>
</dbReference>
<accession>A0A1Z4JRE2</accession>
<keyword evidence="3" id="KW-1185">Reference proteome</keyword>